<dbReference type="InterPro" id="IPR004089">
    <property type="entry name" value="MCPsignal_dom"/>
</dbReference>
<dbReference type="CDD" id="cd11386">
    <property type="entry name" value="MCP_signal"/>
    <property type="match status" value="1"/>
</dbReference>
<reference evidence="14 15" key="1">
    <citation type="submission" date="2017-08" db="EMBL/GenBank/DDBJ databases">
        <title>Draft Genome Sequence of Pseudomonas moraviensis TYU6, isolated from Taxus cuspidata by using PacBio Single-Molecule Real-Time Technology.</title>
        <authorList>
            <person name="Baek K.-H."/>
            <person name="Mishra A.K."/>
        </authorList>
    </citation>
    <scope>NUCLEOTIDE SEQUENCE [LARGE SCALE GENOMIC DNA]</scope>
    <source>
        <strain evidence="14 15">TYU6</strain>
    </source>
</reference>
<dbReference type="SMART" id="SM00283">
    <property type="entry name" value="MA"/>
    <property type="match status" value="1"/>
</dbReference>
<sequence length="676" mass="72955">MKSLLYPAVSLMNRLSFGMKFSLISVLFLVPMLVTNFYLVRDSYREFQGTRVELQSLDLLGSSLSLRRDLETLNNLVQINVVLGQSGKADNLEAQISSLEQDVLARLQGLQAMTDDPEQVKLFDGKRDEMISAFKAQQAESSLQSKSAMIGKLLGNAQIFSQIIASQAGLSRDNQSDIRQLSELLTNITPGVTQTLGEGRAIGSYSLGQGFLNSSSSTRFDELLAQIEKLQAEYALKLQDALDSSKAARASLSAPSDSSKTSLKQASELFEAKVVVAETLDTPWQAFYDQVTGLMAQTYQLNDATLKFLDTQLQQRLAQNRTHMVLQAVALSVVFVLIFYLYAGFYASTRTTLKRLGAMMDKVAAGDMTVNFKASSRDELGELGEVFNGTVRKIHDLIERVGQTVAEVERQAGQVENVSAQSNQAVAGQRTQIEQVATAMNQMSATSLEVARSAAAAVSSAHSVNDETVSGRTLVESQQGSIAALASEIDQSVLVINQLASDSQSISRVLEVIKSIAEQTNLLALNAAIEAARAGEQGRGFAVVADEVRTLAKRTQQSTEEIEQMIAKLHGGVGAAVKAMGVSHQMANGTVGQSEKVQQALENILGAVGMIVDQNQQIAAAVEQQTAVAHDIDQNIVEINRAGERTAQGAHQTEDASRALSAQVVELKQLISAFRV</sequence>
<dbReference type="AlphaFoldDB" id="A0A2A2PIV5"/>
<dbReference type="PANTHER" id="PTHR32089">
    <property type="entry name" value="METHYL-ACCEPTING CHEMOTAXIS PROTEIN MCPB"/>
    <property type="match status" value="1"/>
</dbReference>
<dbReference type="GO" id="GO:0005886">
    <property type="term" value="C:plasma membrane"/>
    <property type="evidence" value="ECO:0007669"/>
    <property type="project" value="UniProtKB-SubCell"/>
</dbReference>
<evidence type="ECO:0000256" key="1">
    <source>
        <dbReference type="ARBA" id="ARBA00004651"/>
    </source>
</evidence>
<evidence type="ECO:0000259" key="13">
    <source>
        <dbReference type="PROSITE" id="PS50885"/>
    </source>
</evidence>
<dbReference type="PROSITE" id="PS50111">
    <property type="entry name" value="CHEMOTAXIS_TRANSDUC_2"/>
    <property type="match status" value="1"/>
</dbReference>
<dbReference type="RefSeq" id="WP_095667514.1">
    <property type="nucleotide sequence ID" value="NZ_NRSS01000004.1"/>
</dbReference>
<dbReference type="PROSITE" id="PS50885">
    <property type="entry name" value="HAMP"/>
    <property type="match status" value="1"/>
</dbReference>
<comment type="subcellular location">
    <subcellularLocation>
        <location evidence="1">Cell membrane</location>
        <topology evidence="1">Multi-pass membrane protein</topology>
    </subcellularLocation>
</comment>
<proteinExistence type="inferred from homology"/>
<evidence type="ECO:0000313" key="15">
    <source>
        <dbReference type="Proteomes" id="UP000217830"/>
    </source>
</evidence>
<dbReference type="EMBL" id="NRST01000001">
    <property type="protein sequence ID" value="PAW55529.1"/>
    <property type="molecule type" value="Genomic_DNA"/>
</dbReference>
<protein>
    <submittedName>
        <fullName evidence="14">Methyl-accepting chemotaxis protein</fullName>
    </submittedName>
</protein>
<evidence type="ECO:0000256" key="11">
    <source>
        <dbReference type="SAM" id="Phobius"/>
    </source>
</evidence>
<evidence type="ECO:0000256" key="10">
    <source>
        <dbReference type="SAM" id="Coils"/>
    </source>
</evidence>
<gene>
    <name evidence="14" type="ORF">CKQ80_09480</name>
</gene>
<keyword evidence="6 11" id="KW-0472">Membrane</keyword>
<dbReference type="CDD" id="cd06225">
    <property type="entry name" value="HAMP"/>
    <property type="match status" value="1"/>
</dbReference>
<evidence type="ECO:0000256" key="8">
    <source>
        <dbReference type="ARBA" id="ARBA00029447"/>
    </source>
</evidence>
<keyword evidence="4 11" id="KW-0812">Transmembrane</keyword>
<feature type="transmembrane region" description="Helical" evidence="11">
    <location>
        <begin position="21"/>
        <end position="40"/>
    </location>
</feature>
<evidence type="ECO:0000256" key="3">
    <source>
        <dbReference type="ARBA" id="ARBA00022481"/>
    </source>
</evidence>
<keyword evidence="2" id="KW-1003">Cell membrane</keyword>
<organism evidence="14 15">
    <name type="scientific">Pseudomonas moraviensis</name>
    <dbReference type="NCBI Taxonomy" id="321662"/>
    <lineage>
        <taxon>Bacteria</taxon>
        <taxon>Pseudomonadati</taxon>
        <taxon>Pseudomonadota</taxon>
        <taxon>Gammaproteobacteria</taxon>
        <taxon>Pseudomonadales</taxon>
        <taxon>Pseudomonadaceae</taxon>
        <taxon>Pseudomonas</taxon>
    </lineage>
</organism>
<dbReference type="Gene3D" id="1.10.287.950">
    <property type="entry name" value="Methyl-accepting chemotaxis protein"/>
    <property type="match status" value="1"/>
</dbReference>
<evidence type="ECO:0000259" key="12">
    <source>
        <dbReference type="PROSITE" id="PS50111"/>
    </source>
</evidence>
<dbReference type="SMART" id="SM00304">
    <property type="entry name" value="HAMP"/>
    <property type="match status" value="1"/>
</dbReference>
<evidence type="ECO:0000256" key="9">
    <source>
        <dbReference type="PROSITE-ProRule" id="PRU00284"/>
    </source>
</evidence>
<evidence type="ECO:0000256" key="7">
    <source>
        <dbReference type="ARBA" id="ARBA00023224"/>
    </source>
</evidence>
<evidence type="ECO:0000256" key="2">
    <source>
        <dbReference type="ARBA" id="ARBA00022475"/>
    </source>
</evidence>
<dbReference type="PANTHER" id="PTHR32089:SF119">
    <property type="entry name" value="METHYL-ACCEPTING CHEMOTAXIS PROTEIN CTPL"/>
    <property type="match status" value="1"/>
</dbReference>
<keyword evidence="7 9" id="KW-0807">Transducer</keyword>
<dbReference type="FunFam" id="1.10.287.950:FF:000001">
    <property type="entry name" value="Methyl-accepting chemotaxis sensory transducer"/>
    <property type="match status" value="1"/>
</dbReference>
<dbReference type="GO" id="GO:0007165">
    <property type="term" value="P:signal transduction"/>
    <property type="evidence" value="ECO:0007669"/>
    <property type="project" value="UniProtKB-KW"/>
</dbReference>
<accession>A0A2A2PIV5</accession>
<dbReference type="Pfam" id="PF00672">
    <property type="entry name" value="HAMP"/>
    <property type="match status" value="1"/>
</dbReference>
<evidence type="ECO:0000313" key="14">
    <source>
        <dbReference type="EMBL" id="PAW55529.1"/>
    </source>
</evidence>
<evidence type="ECO:0000256" key="6">
    <source>
        <dbReference type="ARBA" id="ARBA00023136"/>
    </source>
</evidence>
<comment type="similarity">
    <text evidence="8">Belongs to the methyl-accepting chemotaxis (MCP) protein family.</text>
</comment>
<dbReference type="Proteomes" id="UP000217830">
    <property type="component" value="Unassembled WGS sequence"/>
</dbReference>
<dbReference type="SUPFAM" id="SSF58104">
    <property type="entry name" value="Methyl-accepting chemotaxis protein (MCP) signaling domain"/>
    <property type="match status" value="1"/>
</dbReference>
<keyword evidence="10" id="KW-0175">Coiled coil</keyword>
<dbReference type="Pfam" id="PF00015">
    <property type="entry name" value="MCPsignal"/>
    <property type="match status" value="1"/>
</dbReference>
<feature type="coiled-coil region" evidence="10">
    <location>
        <begin position="213"/>
        <end position="240"/>
    </location>
</feature>
<name>A0A2A2PIV5_9PSED</name>
<keyword evidence="5 11" id="KW-1133">Transmembrane helix</keyword>
<dbReference type="InterPro" id="IPR003660">
    <property type="entry name" value="HAMP_dom"/>
</dbReference>
<feature type="domain" description="Methyl-accepting transducer" evidence="12">
    <location>
        <begin position="404"/>
        <end position="640"/>
    </location>
</feature>
<evidence type="ECO:0000256" key="4">
    <source>
        <dbReference type="ARBA" id="ARBA00022692"/>
    </source>
</evidence>
<evidence type="ECO:0000256" key="5">
    <source>
        <dbReference type="ARBA" id="ARBA00022989"/>
    </source>
</evidence>
<feature type="transmembrane region" description="Helical" evidence="11">
    <location>
        <begin position="324"/>
        <end position="345"/>
    </location>
</feature>
<keyword evidence="15" id="KW-1185">Reference proteome</keyword>
<dbReference type="GO" id="GO:0006935">
    <property type="term" value="P:chemotaxis"/>
    <property type="evidence" value="ECO:0007669"/>
    <property type="project" value="UniProtKB-ARBA"/>
</dbReference>
<keyword evidence="3" id="KW-0488">Methylation</keyword>
<comment type="caution">
    <text evidence="14">The sequence shown here is derived from an EMBL/GenBank/DDBJ whole genome shotgun (WGS) entry which is preliminary data.</text>
</comment>
<feature type="domain" description="HAMP" evidence="13">
    <location>
        <begin position="347"/>
        <end position="399"/>
    </location>
</feature>